<dbReference type="Proteomes" id="UP000319576">
    <property type="component" value="Chromosome"/>
</dbReference>
<evidence type="ECO:0000256" key="1">
    <source>
        <dbReference type="SAM" id="SignalP"/>
    </source>
</evidence>
<keyword evidence="3" id="KW-1185">Reference proteome</keyword>
<reference evidence="2 3" key="1">
    <citation type="submission" date="2019-02" db="EMBL/GenBank/DDBJ databases">
        <title>Deep-cultivation of Planctomycetes and their phenomic and genomic characterization uncovers novel biology.</title>
        <authorList>
            <person name="Wiegand S."/>
            <person name="Jogler M."/>
            <person name="Boedeker C."/>
            <person name="Pinto D."/>
            <person name="Vollmers J."/>
            <person name="Rivas-Marin E."/>
            <person name="Kohn T."/>
            <person name="Peeters S.H."/>
            <person name="Heuer A."/>
            <person name="Rast P."/>
            <person name="Oberbeckmann S."/>
            <person name="Bunk B."/>
            <person name="Jeske O."/>
            <person name="Meyerdierks A."/>
            <person name="Storesund J.E."/>
            <person name="Kallscheuer N."/>
            <person name="Luecker S."/>
            <person name="Lage O.M."/>
            <person name="Pohl T."/>
            <person name="Merkel B.J."/>
            <person name="Hornburger P."/>
            <person name="Mueller R.-W."/>
            <person name="Bruemmer F."/>
            <person name="Labrenz M."/>
            <person name="Spormann A.M."/>
            <person name="Op den Camp H."/>
            <person name="Overmann J."/>
            <person name="Amann R."/>
            <person name="Jetten M.S.M."/>
            <person name="Mascher T."/>
            <person name="Medema M.H."/>
            <person name="Devos D.P."/>
            <person name="Kaster A.-K."/>
            <person name="Ovreas L."/>
            <person name="Rohde M."/>
            <person name="Galperin M.Y."/>
            <person name="Jogler C."/>
        </authorList>
    </citation>
    <scope>NUCLEOTIDE SEQUENCE [LARGE SCALE GENOMIC DNA]</scope>
    <source>
        <strain evidence="2 3">ETA_A1</strain>
    </source>
</reference>
<sequence precursor="true">MRLFRLAAAAVLFGGLVVTGPGAGGQPPPKAEKEFTGQGTVKAGVHKFRMEVGKLYLVRVDADGFTPSVSLRPGNFLGTGDAFVTGDQFSAYVLPKETREYRLTVLPTVGEDDLDNMLLNYSVTVTPIPMAKQPLVAQESKLTFNDPPYANPAGGGQRGPHKAFPVNFKAGQIYIVTVDGADKGNFDPYLQIEGAGGKVVAQDDDGGGYPNCRIVYKPKRGGEHRLIVTSVGKGAGSFNVKVVTTVAGAVEQPGAGAKDAEPGKE</sequence>
<gene>
    <name evidence="2" type="ORF">ETAA1_49860</name>
</gene>
<dbReference type="KEGG" id="uli:ETAA1_49860"/>
<feature type="chain" id="PRO_5021934646" evidence="1">
    <location>
        <begin position="24"/>
        <end position="265"/>
    </location>
</feature>
<feature type="signal peptide" evidence="1">
    <location>
        <begin position="1"/>
        <end position="23"/>
    </location>
</feature>
<evidence type="ECO:0000313" key="2">
    <source>
        <dbReference type="EMBL" id="QDU22996.1"/>
    </source>
</evidence>
<keyword evidence="1" id="KW-0732">Signal</keyword>
<evidence type="ECO:0000313" key="3">
    <source>
        <dbReference type="Proteomes" id="UP000319576"/>
    </source>
</evidence>
<name>A0A517XZQ9_9BACT</name>
<accession>A0A517XZQ9</accession>
<organism evidence="2 3">
    <name type="scientific">Urbifossiella limnaea</name>
    <dbReference type="NCBI Taxonomy" id="2528023"/>
    <lineage>
        <taxon>Bacteria</taxon>
        <taxon>Pseudomonadati</taxon>
        <taxon>Planctomycetota</taxon>
        <taxon>Planctomycetia</taxon>
        <taxon>Gemmatales</taxon>
        <taxon>Gemmataceae</taxon>
        <taxon>Urbifossiella</taxon>
    </lineage>
</organism>
<protein>
    <submittedName>
        <fullName evidence="2">Uncharacterized protein</fullName>
    </submittedName>
</protein>
<dbReference type="OrthoDB" id="7550377at2"/>
<dbReference type="EMBL" id="CP036273">
    <property type="protein sequence ID" value="QDU22996.1"/>
    <property type="molecule type" value="Genomic_DNA"/>
</dbReference>
<dbReference type="RefSeq" id="WP_145243100.1">
    <property type="nucleotide sequence ID" value="NZ_CP036273.1"/>
</dbReference>
<proteinExistence type="predicted"/>
<dbReference type="AlphaFoldDB" id="A0A517XZQ9"/>